<dbReference type="InterPro" id="IPR036388">
    <property type="entry name" value="WH-like_DNA-bd_sf"/>
</dbReference>
<dbReference type="STRING" id="1963862.B4O97_18670"/>
<dbReference type="GO" id="GO:0003677">
    <property type="term" value="F:DNA binding"/>
    <property type="evidence" value="ECO:0007669"/>
    <property type="project" value="InterPro"/>
</dbReference>
<reference evidence="2 3" key="1">
    <citation type="submission" date="2017-03" db="EMBL/GenBank/DDBJ databases">
        <title>Draft Genome sequence of Marispirochaeta sp. strain JC444.</title>
        <authorList>
            <person name="Shivani Y."/>
            <person name="Subhash Y."/>
            <person name="Sasikala C."/>
            <person name="Ramana C."/>
        </authorList>
    </citation>
    <scope>NUCLEOTIDE SEQUENCE [LARGE SCALE GENOMIC DNA]</scope>
    <source>
        <strain evidence="2 3">JC444</strain>
    </source>
</reference>
<gene>
    <name evidence="2" type="ORF">B4O97_18670</name>
</gene>
<dbReference type="InterPro" id="IPR010093">
    <property type="entry name" value="SinI_DNA-bd"/>
</dbReference>
<dbReference type="Gene3D" id="1.10.10.10">
    <property type="entry name" value="Winged helix-like DNA-binding domain superfamily/Winged helix DNA-binding domain"/>
    <property type="match status" value="1"/>
</dbReference>
<evidence type="ECO:0000313" key="2">
    <source>
        <dbReference type="EMBL" id="ORC29906.1"/>
    </source>
</evidence>
<sequence>MALNKFLNTTLLTYNQAAALLNISPGTLRRWVMQKKIPYIKLLNRSVRFEAKELERWVKQQTRTQEVQNDN</sequence>
<organism evidence="2 3">
    <name type="scientific">Marispirochaeta aestuarii</name>
    <dbReference type="NCBI Taxonomy" id="1963862"/>
    <lineage>
        <taxon>Bacteria</taxon>
        <taxon>Pseudomonadati</taxon>
        <taxon>Spirochaetota</taxon>
        <taxon>Spirochaetia</taxon>
        <taxon>Spirochaetales</taxon>
        <taxon>Spirochaetaceae</taxon>
        <taxon>Marispirochaeta</taxon>
    </lineage>
</organism>
<evidence type="ECO:0000259" key="1">
    <source>
        <dbReference type="Pfam" id="PF12728"/>
    </source>
</evidence>
<protein>
    <recommendedName>
        <fullName evidence="1">Helix-turn-helix domain-containing protein</fullName>
    </recommendedName>
</protein>
<dbReference type="SUPFAM" id="SSF46955">
    <property type="entry name" value="Putative DNA-binding domain"/>
    <property type="match status" value="1"/>
</dbReference>
<dbReference type="InterPro" id="IPR041657">
    <property type="entry name" value="HTH_17"/>
</dbReference>
<dbReference type="Proteomes" id="UP000192343">
    <property type="component" value="Unassembled WGS sequence"/>
</dbReference>
<accession>A0A1Y1RU22</accession>
<keyword evidence="3" id="KW-1185">Reference proteome</keyword>
<feature type="domain" description="Helix-turn-helix" evidence="1">
    <location>
        <begin position="11"/>
        <end position="61"/>
    </location>
</feature>
<dbReference type="AlphaFoldDB" id="A0A1Y1RU22"/>
<dbReference type="OrthoDB" id="3297680at2"/>
<dbReference type="Pfam" id="PF12728">
    <property type="entry name" value="HTH_17"/>
    <property type="match status" value="1"/>
</dbReference>
<dbReference type="EMBL" id="MWQY01000037">
    <property type="protein sequence ID" value="ORC29906.1"/>
    <property type="molecule type" value="Genomic_DNA"/>
</dbReference>
<proteinExistence type="predicted"/>
<name>A0A1Y1RU22_9SPIO</name>
<dbReference type="NCBIfam" id="TIGR01764">
    <property type="entry name" value="excise"/>
    <property type="match status" value="1"/>
</dbReference>
<evidence type="ECO:0000313" key="3">
    <source>
        <dbReference type="Proteomes" id="UP000192343"/>
    </source>
</evidence>
<dbReference type="RefSeq" id="WP_083053038.1">
    <property type="nucleotide sequence ID" value="NZ_MWQY01000037.1"/>
</dbReference>
<comment type="caution">
    <text evidence="2">The sequence shown here is derived from an EMBL/GenBank/DDBJ whole genome shotgun (WGS) entry which is preliminary data.</text>
</comment>
<dbReference type="InterPro" id="IPR009061">
    <property type="entry name" value="DNA-bd_dom_put_sf"/>
</dbReference>